<accession>A0A6L2NVG0</accession>
<feature type="region of interest" description="Disordered" evidence="1">
    <location>
        <begin position="102"/>
        <end position="174"/>
    </location>
</feature>
<gene>
    <name evidence="2" type="ORF">Tci_061317</name>
</gene>
<evidence type="ECO:0000313" key="2">
    <source>
        <dbReference type="EMBL" id="GEU89339.1"/>
    </source>
</evidence>
<proteinExistence type="predicted"/>
<comment type="caution">
    <text evidence="2">The sequence shown here is derived from an EMBL/GenBank/DDBJ whole genome shotgun (WGS) entry which is preliminary data.</text>
</comment>
<reference evidence="2" key="1">
    <citation type="journal article" date="2019" name="Sci. Rep.">
        <title>Draft genome of Tanacetum cinerariifolium, the natural source of mosquito coil.</title>
        <authorList>
            <person name="Yamashiro T."/>
            <person name="Shiraishi A."/>
            <person name="Satake H."/>
            <person name="Nakayama K."/>
        </authorList>
    </citation>
    <scope>NUCLEOTIDE SEQUENCE</scope>
</reference>
<evidence type="ECO:0000256" key="1">
    <source>
        <dbReference type="SAM" id="MobiDB-lite"/>
    </source>
</evidence>
<organism evidence="2">
    <name type="scientific">Tanacetum cinerariifolium</name>
    <name type="common">Dalmatian daisy</name>
    <name type="synonym">Chrysanthemum cinerariifolium</name>
    <dbReference type="NCBI Taxonomy" id="118510"/>
    <lineage>
        <taxon>Eukaryota</taxon>
        <taxon>Viridiplantae</taxon>
        <taxon>Streptophyta</taxon>
        <taxon>Embryophyta</taxon>
        <taxon>Tracheophyta</taxon>
        <taxon>Spermatophyta</taxon>
        <taxon>Magnoliopsida</taxon>
        <taxon>eudicotyledons</taxon>
        <taxon>Gunneridae</taxon>
        <taxon>Pentapetalae</taxon>
        <taxon>asterids</taxon>
        <taxon>campanulids</taxon>
        <taxon>Asterales</taxon>
        <taxon>Asteraceae</taxon>
        <taxon>Asteroideae</taxon>
        <taxon>Anthemideae</taxon>
        <taxon>Anthemidinae</taxon>
        <taxon>Tanacetum</taxon>
    </lineage>
</organism>
<feature type="non-terminal residue" evidence="2">
    <location>
        <position position="1"/>
    </location>
</feature>
<feature type="compositionally biased region" description="Acidic residues" evidence="1">
    <location>
        <begin position="137"/>
        <end position="156"/>
    </location>
</feature>
<protein>
    <submittedName>
        <fullName evidence="2">Uncharacterized protein</fullName>
    </submittedName>
</protein>
<name>A0A6L2NVG0_TANCI</name>
<dbReference type="AlphaFoldDB" id="A0A6L2NVG0"/>
<dbReference type="EMBL" id="BKCJ010009943">
    <property type="protein sequence ID" value="GEU89339.1"/>
    <property type="molecule type" value="Genomic_DNA"/>
</dbReference>
<sequence length="256" mass="28160">KPEVANKGAKDLVFGMAIPMVMLSDEIKAYADYLKYLAKSKGGKPKGRGKGLLTKKGVEVAVENIKTVRVLKKRRIETVIQQSGQSEGVEDDIISEGYGVTPEVPDGLTHKCPNEGSGVTLEVPDKPKGSSSSSSSETDDEIEDISSDDERSEADDMEKIKKAKANKVNDDKAKEVKDPVVERVESLDPKWHKELNDTLEQNCFNDMVNVGKDPVMFDDLMGSTINFTKFSKNCLQKDKITKADLEGTTYKLLKGN</sequence>